<dbReference type="SUPFAM" id="SSF64210">
    <property type="entry name" value="Head-to-tail joining protein W, gpW"/>
    <property type="match status" value="1"/>
</dbReference>
<dbReference type="AlphaFoldDB" id="A0A433J122"/>
<accession>A0A433J122</accession>
<name>A0A433J122_9PROT</name>
<sequence length="81" mass="9028">MTPQDCQQLRDRLGRAEQAYEDLQLGKSVRVLVDQNGERVEFTAANHNRLATYIQQLRGQLAAECGVTAPGVVVGPLRFLF</sequence>
<proteinExistence type="predicted"/>
<dbReference type="Proteomes" id="UP000280346">
    <property type="component" value="Unassembled WGS sequence"/>
</dbReference>
<reference evidence="1 2" key="1">
    <citation type="submission" date="2018-12" db="EMBL/GenBank/DDBJ databases">
        <authorList>
            <person name="Yang Y."/>
        </authorList>
    </citation>
    <scope>NUCLEOTIDE SEQUENCE [LARGE SCALE GENOMIC DNA]</scope>
    <source>
        <strain evidence="1 2">GSF71</strain>
    </source>
</reference>
<dbReference type="Pfam" id="PF02831">
    <property type="entry name" value="gpW"/>
    <property type="match status" value="1"/>
</dbReference>
<organism evidence="1 2">
    <name type="scientific">Azospirillum doebereinerae</name>
    <dbReference type="NCBI Taxonomy" id="92933"/>
    <lineage>
        <taxon>Bacteria</taxon>
        <taxon>Pseudomonadati</taxon>
        <taxon>Pseudomonadota</taxon>
        <taxon>Alphaproteobacteria</taxon>
        <taxon>Rhodospirillales</taxon>
        <taxon>Azospirillaceae</taxon>
        <taxon>Azospirillum</taxon>
    </lineage>
</organism>
<gene>
    <name evidence="1" type="ORF">EJ913_27220</name>
</gene>
<dbReference type="OrthoDB" id="7868825at2"/>
<dbReference type="InterPro" id="IPR004174">
    <property type="entry name" value="GpW"/>
</dbReference>
<dbReference type="EMBL" id="RZIJ01000032">
    <property type="protein sequence ID" value="RUQ63905.1"/>
    <property type="molecule type" value="Genomic_DNA"/>
</dbReference>
<protein>
    <recommendedName>
        <fullName evidence="3">Phage tail protein</fullName>
    </recommendedName>
</protein>
<dbReference type="RefSeq" id="WP_127003871.1">
    <property type="nucleotide sequence ID" value="NZ_JBNPXW010000024.1"/>
</dbReference>
<keyword evidence="2" id="KW-1185">Reference proteome</keyword>
<evidence type="ECO:0000313" key="2">
    <source>
        <dbReference type="Proteomes" id="UP000280346"/>
    </source>
</evidence>
<comment type="caution">
    <text evidence="1">The sequence shown here is derived from an EMBL/GenBank/DDBJ whole genome shotgun (WGS) entry which is preliminary data.</text>
</comment>
<dbReference type="InterPro" id="IPR036626">
    <property type="entry name" value="GpW_sf"/>
</dbReference>
<evidence type="ECO:0008006" key="3">
    <source>
        <dbReference type="Google" id="ProtNLM"/>
    </source>
</evidence>
<evidence type="ECO:0000313" key="1">
    <source>
        <dbReference type="EMBL" id="RUQ63905.1"/>
    </source>
</evidence>
<dbReference type="GO" id="GO:0019058">
    <property type="term" value="P:viral life cycle"/>
    <property type="evidence" value="ECO:0007669"/>
    <property type="project" value="InterPro"/>
</dbReference>
<dbReference type="Gene3D" id="3.30.1580.10">
    <property type="entry name" value="Head-to-tail joining protein W"/>
    <property type="match status" value="1"/>
</dbReference>